<proteinExistence type="predicted"/>
<comment type="caution">
    <text evidence="1">The sequence shown here is derived from an EMBL/GenBank/DDBJ whole genome shotgun (WGS) entry which is preliminary data.</text>
</comment>
<evidence type="ECO:0000313" key="1">
    <source>
        <dbReference type="EMBL" id="KAK9097303.1"/>
    </source>
</evidence>
<protein>
    <submittedName>
        <fullName evidence="1">Uncharacterized protein</fullName>
    </submittedName>
</protein>
<keyword evidence="2" id="KW-1185">Reference proteome</keyword>
<sequence>MSAAFVNLWPPPPGLGPEFFTPLRDNMLKGRASIELIDITTKSMISVDDVTILKMC</sequence>
<organism evidence="1 2">
    <name type="scientific">Stephania japonica</name>
    <dbReference type="NCBI Taxonomy" id="461633"/>
    <lineage>
        <taxon>Eukaryota</taxon>
        <taxon>Viridiplantae</taxon>
        <taxon>Streptophyta</taxon>
        <taxon>Embryophyta</taxon>
        <taxon>Tracheophyta</taxon>
        <taxon>Spermatophyta</taxon>
        <taxon>Magnoliopsida</taxon>
        <taxon>Ranunculales</taxon>
        <taxon>Menispermaceae</taxon>
        <taxon>Menispermoideae</taxon>
        <taxon>Cissampelideae</taxon>
        <taxon>Stephania</taxon>
    </lineage>
</organism>
<accession>A0AAP0HQ76</accession>
<name>A0AAP0HQ76_9MAGN</name>
<dbReference type="Proteomes" id="UP001417504">
    <property type="component" value="Unassembled WGS sequence"/>
</dbReference>
<evidence type="ECO:0000313" key="2">
    <source>
        <dbReference type="Proteomes" id="UP001417504"/>
    </source>
</evidence>
<dbReference type="EMBL" id="JBBNAE010000009">
    <property type="protein sequence ID" value="KAK9097303.1"/>
    <property type="molecule type" value="Genomic_DNA"/>
</dbReference>
<reference evidence="1 2" key="1">
    <citation type="submission" date="2024-01" db="EMBL/GenBank/DDBJ databases">
        <title>Genome assemblies of Stephania.</title>
        <authorList>
            <person name="Yang L."/>
        </authorList>
    </citation>
    <scope>NUCLEOTIDE SEQUENCE [LARGE SCALE GENOMIC DNA]</scope>
    <source>
        <strain evidence="1">QJT</strain>
        <tissue evidence="1">Leaf</tissue>
    </source>
</reference>
<gene>
    <name evidence="1" type="ORF">Sjap_022800</name>
</gene>
<dbReference type="AlphaFoldDB" id="A0AAP0HQ76"/>